<proteinExistence type="predicted"/>
<gene>
    <name evidence="1" type="ORF">SAMN02745906_2464</name>
</gene>
<accession>A0ABY1CA82</accession>
<evidence type="ECO:0000313" key="2">
    <source>
        <dbReference type="Proteomes" id="UP000198970"/>
    </source>
</evidence>
<dbReference type="RefSeq" id="WP_100042473.1">
    <property type="nucleotide sequence ID" value="NZ_LT630003.1"/>
</dbReference>
<dbReference type="EMBL" id="LT630003">
    <property type="protein sequence ID" value="SET85652.1"/>
    <property type="molecule type" value="Genomic_DNA"/>
</dbReference>
<keyword evidence="2" id="KW-1185">Reference proteome</keyword>
<protein>
    <submittedName>
        <fullName evidence="1">Uncharacterized protein</fullName>
    </submittedName>
</protein>
<dbReference type="Proteomes" id="UP000198970">
    <property type="component" value="Chromosome I"/>
</dbReference>
<evidence type="ECO:0000313" key="1">
    <source>
        <dbReference type="EMBL" id="SET85652.1"/>
    </source>
</evidence>
<sequence>MKLKSGCNVPFPEQLEEGYMVKDNQIIANIDIDSIESVMQHFIVMHKEPLFFILELPASVDETEISPGIVEKLHKDIYYIDGCSLDEALVIISRVGALLFNDGLSSFGYGGHESGDEIMFGKYNVLTIFSQDIEKYDEFFSAHDIKKKYDILSAWETFSEKHPGTSDRVTIDDKDVFSIPKQFEDWGMYLAEQRESDI</sequence>
<organism evidence="1 2">
    <name type="scientific">Lacrimispora sphenoides JCM 1415</name>
    <dbReference type="NCBI Taxonomy" id="1297793"/>
    <lineage>
        <taxon>Bacteria</taxon>
        <taxon>Bacillati</taxon>
        <taxon>Bacillota</taxon>
        <taxon>Clostridia</taxon>
        <taxon>Lachnospirales</taxon>
        <taxon>Lachnospiraceae</taxon>
        <taxon>Lacrimispora</taxon>
    </lineage>
</organism>
<reference evidence="1 2" key="1">
    <citation type="submission" date="2016-10" db="EMBL/GenBank/DDBJ databases">
        <authorList>
            <person name="Varghese N."/>
            <person name="Submissions S."/>
        </authorList>
    </citation>
    <scope>NUCLEOTIDE SEQUENCE [LARGE SCALE GENOMIC DNA]</scope>
    <source>
        <strain evidence="1 2">ATCC 19403</strain>
    </source>
</reference>
<name>A0ABY1CA82_9FIRM</name>